<organism evidence="1 2">
    <name type="scientific">Mikania micrantha</name>
    <name type="common">bitter vine</name>
    <dbReference type="NCBI Taxonomy" id="192012"/>
    <lineage>
        <taxon>Eukaryota</taxon>
        <taxon>Viridiplantae</taxon>
        <taxon>Streptophyta</taxon>
        <taxon>Embryophyta</taxon>
        <taxon>Tracheophyta</taxon>
        <taxon>Spermatophyta</taxon>
        <taxon>Magnoliopsida</taxon>
        <taxon>eudicotyledons</taxon>
        <taxon>Gunneridae</taxon>
        <taxon>Pentapetalae</taxon>
        <taxon>asterids</taxon>
        <taxon>campanulids</taxon>
        <taxon>Asterales</taxon>
        <taxon>Asteraceae</taxon>
        <taxon>Asteroideae</taxon>
        <taxon>Heliantheae alliance</taxon>
        <taxon>Eupatorieae</taxon>
        <taxon>Mikania</taxon>
    </lineage>
</organism>
<dbReference type="EMBL" id="SZYD01000003">
    <property type="protein sequence ID" value="KAD6795783.1"/>
    <property type="molecule type" value="Genomic_DNA"/>
</dbReference>
<evidence type="ECO:0000313" key="2">
    <source>
        <dbReference type="Proteomes" id="UP000326396"/>
    </source>
</evidence>
<protein>
    <submittedName>
        <fullName evidence="1">Uncharacterized protein</fullName>
    </submittedName>
</protein>
<sequence length="189" mass="21561">MTEMMLTETLKLPPAQLAKTRANRLGSVTLNTASYEVMGLKWSKVRSLSTAGESRGHWILRDWICSTTWIHESRVHKKNPILERSGSDGEKEIWERLTCRWPEWVKPNSLIGMVDRESDRISVRRISADVKVKRGTVNGVELCGLGTLKTNTLETTTIPSVDSSSYVNYEEKASNWVEIDIERYYNSLV</sequence>
<comment type="caution">
    <text evidence="1">The sequence shown here is derived from an EMBL/GenBank/DDBJ whole genome shotgun (WGS) entry which is preliminary data.</text>
</comment>
<dbReference type="Proteomes" id="UP000326396">
    <property type="component" value="Linkage Group LG11"/>
</dbReference>
<dbReference type="AlphaFoldDB" id="A0A5N6PPE2"/>
<gene>
    <name evidence="1" type="ORF">E3N88_06679</name>
</gene>
<dbReference type="OrthoDB" id="10503583at2759"/>
<reference evidence="1 2" key="1">
    <citation type="submission" date="2019-05" db="EMBL/GenBank/DDBJ databases">
        <title>Mikania micrantha, genome provides insights into the molecular mechanism of rapid growth.</title>
        <authorList>
            <person name="Liu B."/>
        </authorList>
    </citation>
    <scope>NUCLEOTIDE SEQUENCE [LARGE SCALE GENOMIC DNA]</scope>
    <source>
        <strain evidence="1">NLD-2019</strain>
        <tissue evidence="1">Leaf</tissue>
    </source>
</reference>
<proteinExistence type="predicted"/>
<name>A0A5N6PPE2_9ASTR</name>
<keyword evidence="2" id="KW-1185">Reference proteome</keyword>
<accession>A0A5N6PPE2</accession>
<evidence type="ECO:0000313" key="1">
    <source>
        <dbReference type="EMBL" id="KAD6795783.1"/>
    </source>
</evidence>